<feature type="transmembrane region" description="Helical" evidence="7">
    <location>
        <begin position="435"/>
        <end position="455"/>
    </location>
</feature>
<evidence type="ECO:0000256" key="5">
    <source>
        <dbReference type="ARBA" id="ARBA00023136"/>
    </source>
</evidence>
<feature type="transmembrane region" description="Helical" evidence="7">
    <location>
        <begin position="147"/>
        <end position="169"/>
    </location>
</feature>
<evidence type="ECO:0000256" key="7">
    <source>
        <dbReference type="SAM" id="Phobius"/>
    </source>
</evidence>
<comment type="subcellular location">
    <subcellularLocation>
        <location evidence="1">Membrane</location>
        <topology evidence="1">Multi-pass membrane protein</topology>
    </subcellularLocation>
</comment>
<feature type="transmembrane region" description="Helical" evidence="7">
    <location>
        <begin position="181"/>
        <end position="200"/>
    </location>
</feature>
<evidence type="ECO:0000256" key="4">
    <source>
        <dbReference type="ARBA" id="ARBA00022989"/>
    </source>
</evidence>
<evidence type="ECO:0000313" key="8">
    <source>
        <dbReference type="EMBL" id="MBE1536455.1"/>
    </source>
</evidence>
<feature type="transmembrane region" description="Helical" evidence="7">
    <location>
        <begin position="206"/>
        <end position="232"/>
    </location>
</feature>
<feature type="transmembrane region" description="Helical" evidence="7">
    <location>
        <begin position="55"/>
        <end position="79"/>
    </location>
</feature>
<keyword evidence="9" id="KW-1185">Reference proteome</keyword>
<dbReference type="SUPFAM" id="SSF103473">
    <property type="entry name" value="MFS general substrate transporter"/>
    <property type="match status" value="1"/>
</dbReference>
<dbReference type="PANTHER" id="PTHR23515">
    <property type="entry name" value="HIGH-AFFINITY NITRATE TRANSPORTER 2.3"/>
    <property type="match status" value="1"/>
</dbReference>
<keyword evidence="3 7" id="KW-0812">Transmembrane</keyword>
<feature type="transmembrane region" description="Helical" evidence="7">
    <location>
        <begin position="320"/>
        <end position="340"/>
    </location>
</feature>
<dbReference type="EMBL" id="JADBDZ010000001">
    <property type="protein sequence ID" value="MBE1536455.1"/>
    <property type="molecule type" value="Genomic_DNA"/>
</dbReference>
<accession>A0ABR9K0U2</accession>
<evidence type="ECO:0000313" key="9">
    <source>
        <dbReference type="Proteomes" id="UP000627838"/>
    </source>
</evidence>
<dbReference type="Gene3D" id="1.20.1250.20">
    <property type="entry name" value="MFS general substrate transporter like domains"/>
    <property type="match status" value="1"/>
</dbReference>
<dbReference type="InterPro" id="IPR036259">
    <property type="entry name" value="MFS_trans_sf"/>
</dbReference>
<evidence type="ECO:0000256" key="1">
    <source>
        <dbReference type="ARBA" id="ARBA00004141"/>
    </source>
</evidence>
<evidence type="ECO:0000256" key="2">
    <source>
        <dbReference type="ARBA" id="ARBA00008432"/>
    </source>
</evidence>
<feature type="transmembrane region" description="Helical" evidence="7">
    <location>
        <begin position="346"/>
        <end position="367"/>
    </location>
</feature>
<reference evidence="8 9" key="1">
    <citation type="submission" date="2020-10" db="EMBL/GenBank/DDBJ databases">
        <title>Sequencing the genomes of 1000 actinobacteria strains.</title>
        <authorList>
            <person name="Klenk H.-P."/>
        </authorList>
    </citation>
    <scope>NUCLEOTIDE SEQUENCE [LARGE SCALE GENOMIC DNA]</scope>
    <source>
        <strain evidence="8 9">DSM 46744</strain>
    </source>
</reference>
<feature type="transmembrane region" description="Helical" evidence="7">
    <location>
        <begin position="121"/>
        <end position="141"/>
    </location>
</feature>
<feature type="transmembrane region" description="Helical" evidence="7">
    <location>
        <begin position="294"/>
        <end position="313"/>
    </location>
</feature>
<name>A0ABR9K0U2_9ACTN</name>
<comment type="similarity">
    <text evidence="2">Belongs to the major facilitator superfamily. Nitrate/nitrite porter (TC 2.A.1.8) family.</text>
</comment>
<dbReference type="InterPro" id="IPR011701">
    <property type="entry name" value="MFS"/>
</dbReference>
<dbReference type="Pfam" id="PF07690">
    <property type="entry name" value="MFS_1"/>
    <property type="match status" value="1"/>
</dbReference>
<sequence length="473" mass="49561">MSTRRLEEPRMTALTDEPAARPAPARRGGRWIEHWEPEDAEFWARTGRRVAARNLVFSIVTEHLGFCVWLLWSIAVLHMAGNGVSLSVGQVLWLTTLPNLVGAALRIPYTFAPARFGGRNWTVVSALLLLIPCGLFVFAVANPGLPFWALLLIAATTGLGGGNFASSMSNIAHFYPAARQGLPLGLNAAGGNVGVSVTQLTMPPLIAAFGLVAVGWVWMPLVLLAAAGAYLFMNNLAKAGRPYTLGEMGRISGRPHTIVLSVLYIATFGSFIGYSFSFGVLIASEFPGVTASHFIWLGALVGSAARPVGGWLADRFGGTRVTLVSFLAMGLGAVAVWAGVGAGSWGVFLGAFLWVFAATGIGNGSTYKMIPAVFRVRALARAAGDAAEGAAAAADTARREAAAAIGLISAVGAFGGVLVQQAFRVSVERTGGIGPALVALAVFYGACVVLTWAVYMRRVRIGDRRTSLADAGV</sequence>
<proteinExistence type="inferred from homology"/>
<dbReference type="CDD" id="cd17341">
    <property type="entry name" value="MFS_NRT2_like"/>
    <property type="match status" value="1"/>
</dbReference>
<comment type="caution">
    <text evidence="8">The sequence shown here is derived from an EMBL/GenBank/DDBJ whole genome shotgun (WGS) entry which is preliminary data.</text>
</comment>
<keyword evidence="4 7" id="KW-1133">Transmembrane helix</keyword>
<organism evidence="8 9">
    <name type="scientific">Actinomadura algeriensis</name>
    <dbReference type="NCBI Taxonomy" id="1679523"/>
    <lineage>
        <taxon>Bacteria</taxon>
        <taxon>Bacillati</taxon>
        <taxon>Actinomycetota</taxon>
        <taxon>Actinomycetes</taxon>
        <taxon>Streptosporangiales</taxon>
        <taxon>Thermomonosporaceae</taxon>
        <taxon>Actinomadura</taxon>
    </lineage>
</organism>
<evidence type="ECO:0000256" key="3">
    <source>
        <dbReference type="ARBA" id="ARBA00022692"/>
    </source>
</evidence>
<gene>
    <name evidence="8" type="ORF">H4W34_006288</name>
</gene>
<keyword evidence="5 7" id="KW-0472">Membrane</keyword>
<feature type="region of interest" description="Disordered" evidence="6">
    <location>
        <begin position="1"/>
        <end position="24"/>
    </location>
</feature>
<dbReference type="RefSeq" id="WP_318784448.1">
    <property type="nucleotide sequence ID" value="NZ_JADBDZ010000001.1"/>
</dbReference>
<feature type="transmembrane region" description="Helical" evidence="7">
    <location>
        <begin position="91"/>
        <end position="109"/>
    </location>
</feature>
<feature type="compositionally biased region" description="Basic and acidic residues" evidence="6">
    <location>
        <begin position="1"/>
        <end position="10"/>
    </location>
</feature>
<dbReference type="Proteomes" id="UP000627838">
    <property type="component" value="Unassembled WGS sequence"/>
</dbReference>
<feature type="transmembrane region" description="Helical" evidence="7">
    <location>
        <begin position="258"/>
        <end position="282"/>
    </location>
</feature>
<protein>
    <submittedName>
        <fullName evidence="8">NNP family nitrate/nitrite transporter-like MFS transporter</fullName>
    </submittedName>
</protein>
<dbReference type="InterPro" id="IPR044772">
    <property type="entry name" value="NO3_transporter"/>
</dbReference>
<evidence type="ECO:0000256" key="6">
    <source>
        <dbReference type="SAM" id="MobiDB-lite"/>
    </source>
</evidence>
<feature type="transmembrane region" description="Helical" evidence="7">
    <location>
        <begin position="401"/>
        <end position="423"/>
    </location>
</feature>